<evidence type="ECO:0000313" key="1">
    <source>
        <dbReference type="EMBL" id="PYH41127.1"/>
    </source>
</evidence>
<evidence type="ECO:0000313" key="2">
    <source>
        <dbReference type="Proteomes" id="UP000248349"/>
    </source>
</evidence>
<dbReference type="RefSeq" id="XP_025427109.1">
    <property type="nucleotide sequence ID" value="XM_025570905.1"/>
</dbReference>
<dbReference type="AlphaFoldDB" id="A0A318Z474"/>
<keyword evidence="2" id="KW-1185">Reference proteome</keyword>
<sequence>MNTGMDRASWYTTGKHVSGSISYGPMIARSLDLWIQRWVKLYSSLEYLFIAIRAILQTNFLYGSTGAGVRREALAALIGHFLRRNRDRFPGTTTRAATSCVFALFFLEWGSIFKRLESPSIVFRLALGDEVPQTF</sequence>
<dbReference type="Proteomes" id="UP000248349">
    <property type="component" value="Unassembled WGS sequence"/>
</dbReference>
<proteinExistence type="predicted"/>
<name>A0A318Z474_9EURO</name>
<gene>
    <name evidence="1" type="ORF">BP01DRAFT_186163</name>
</gene>
<protein>
    <submittedName>
        <fullName evidence="1">Uncharacterized protein</fullName>
    </submittedName>
</protein>
<reference evidence="1 2" key="1">
    <citation type="submission" date="2016-12" db="EMBL/GenBank/DDBJ databases">
        <title>The genomes of Aspergillus section Nigri reveals drivers in fungal speciation.</title>
        <authorList>
            <consortium name="DOE Joint Genome Institute"/>
            <person name="Vesth T.C."/>
            <person name="Nybo J."/>
            <person name="Theobald S."/>
            <person name="Brandl J."/>
            <person name="Frisvad J.C."/>
            <person name="Nielsen K.F."/>
            <person name="Lyhne E.K."/>
            <person name="Kogle M.E."/>
            <person name="Kuo A."/>
            <person name="Riley R."/>
            <person name="Clum A."/>
            <person name="Nolan M."/>
            <person name="Lipzen A."/>
            <person name="Salamov A."/>
            <person name="Henrissat B."/>
            <person name="Wiebenga A."/>
            <person name="De Vries R.P."/>
            <person name="Grigoriev I.V."/>
            <person name="Mortensen U.H."/>
            <person name="Andersen M.R."/>
            <person name="Baker S.E."/>
        </authorList>
    </citation>
    <scope>NUCLEOTIDE SEQUENCE [LARGE SCALE GENOMIC DNA]</scope>
    <source>
        <strain evidence="1 2">JOP 1030-1</strain>
    </source>
</reference>
<organism evidence="1 2">
    <name type="scientific">Aspergillus saccharolyticus JOP 1030-1</name>
    <dbReference type="NCBI Taxonomy" id="1450539"/>
    <lineage>
        <taxon>Eukaryota</taxon>
        <taxon>Fungi</taxon>
        <taxon>Dikarya</taxon>
        <taxon>Ascomycota</taxon>
        <taxon>Pezizomycotina</taxon>
        <taxon>Eurotiomycetes</taxon>
        <taxon>Eurotiomycetidae</taxon>
        <taxon>Eurotiales</taxon>
        <taxon>Aspergillaceae</taxon>
        <taxon>Aspergillus</taxon>
        <taxon>Aspergillus subgen. Circumdati</taxon>
    </lineage>
</organism>
<accession>A0A318Z474</accession>
<dbReference type="OrthoDB" id="273917at2759"/>
<dbReference type="EMBL" id="KZ821269">
    <property type="protein sequence ID" value="PYH41127.1"/>
    <property type="molecule type" value="Genomic_DNA"/>
</dbReference>
<dbReference type="GeneID" id="37072133"/>